<reference evidence="1 2" key="1">
    <citation type="journal article" date="2022" name="Int. J. Syst. Evol. Microbiol.">
        <title>Miniphocaeibacter halophilus sp. nov., an ammonium-tolerant acetate-producing bacterium isolated from a biogas system.</title>
        <authorList>
            <person name="Schnurer A."/>
            <person name="Singh A."/>
            <person name="Bi S."/>
            <person name="Qiao W."/>
            <person name="Westerholm M."/>
        </authorList>
    </citation>
    <scope>NUCLEOTIDE SEQUENCE [LARGE SCALE GENOMIC DNA]</scope>
    <source>
        <strain evidence="1 2">AMB_01</strain>
    </source>
</reference>
<gene>
    <name evidence="1" type="ORF">JFY71_08810</name>
</gene>
<name>A0AC61MQ17_9FIRM</name>
<evidence type="ECO:0000313" key="2">
    <source>
        <dbReference type="Proteomes" id="UP000595814"/>
    </source>
</evidence>
<protein>
    <submittedName>
        <fullName evidence="1">GNAT family N-acetyltransferase</fullName>
    </submittedName>
</protein>
<dbReference type="Proteomes" id="UP000595814">
    <property type="component" value="Chromosome"/>
</dbReference>
<dbReference type="EMBL" id="CP066744">
    <property type="protein sequence ID" value="QQK07408.1"/>
    <property type="molecule type" value="Genomic_DNA"/>
</dbReference>
<keyword evidence="2" id="KW-1185">Reference proteome</keyword>
<evidence type="ECO:0000313" key="1">
    <source>
        <dbReference type="EMBL" id="QQK07408.1"/>
    </source>
</evidence>
<organism evidence="1 2">
    <name type="scientific">Miniphocaeibacter halophilus</name>
    <dbReference type="NCBI Taxonomy" id="2931922"/>
    <lineage>
        <taxon>Bacteria</taxon>
        <taxon>Bacillati</taxon>
        <taxon>Bacillota</taxon>
        <taxon>Tissierellia</taxon>
        <taxon>Tissierellales</taxon>
        <taxon>Peptoniphilaceae</taxon>
        <taxon>Miniphocaeibacter</taxon>
    </lineage>
</organism>
<proteinExistence type="predicted"/>
<accession>A0AC61MQ17</accession>
<sequence length="138" mass="16703">MHKFFDKLNEDIIKIREEVFIKEQEFNNEFDEIDENSLLILYYYNENPVATARLYEDLENKNEYFIGRVAVLKDYRKYGIGKEIIEILEEKVIKLGGNKIKLSAQKEVERFYKKCGFRRIGDIYYDEWCPHIKMVKDL</sequence>